<dbReference type="EMBL" id="JAJNBZ010000011">
    <property type="protein sequence ID" value="MCE5170582.1"/>
    <property type="molecule type" value="Genomic_DNA"/>
</dbReference>
<gene>
    <name evidence="5" type="ORF">LQV63_14800</name>
</gene>
<name>A0ABS8YG81_9BACL</name>
<reference evidence="5 6" key="1">
    <citation type="submission" date="2021-11" db="EMBL/GenBank/DDBJ databases">
        <title>Draft genome sequence of Paenibacillus profundus YoMME, a new Gram-positive bacteria with exoelectrogenic properties.</title>
        <authorList>
            <person name="Hubenova Y."/>
            <person name="Hubenova E."/>
            <person name="Manasiev Y."/>
            <person name="Peykov S."/>
            <person name="Mitov M."/>
        </authorList>
    </citation>
    <scope>NUCLEOTIDE SEQUENCE [LARGE SCALE GENOMIC DNA]</scope>
    <source>
        <strain evidence="5 6">YoMME</strain>
    </source>
</reference>
<dbReference type="Pfam" id="PF20013">
    <property type="entry name" value="GAP1-N2"/>
    <property type="match status" value="1"/>
</dbReference>
<comment type="caution">
    <text evidence="5">The sequence shown here is derived from an EMBL/GenBank/DDBJ whole genome shotgun (WGS) entry which is preliminary data.</text>
</comment>
<proteinExistence type="predicted"/>
<keyword evidence="2" id="KW-0812">Transmembrane</keyword>
<dbReference type="Proteomes" id="UP001199916">
    <property type="component" value="Unassembled WGS sequence"/>
</dbReference>
<feature type="compositionally biased region" description="Polar residues" evidence="1">
    <location>
        <begin position="955"/>
        <end position="966"/>
    </location>
</feature>
<evidence type="ECO:0000259" key="4">
    <source>
        <dbReference type="Pfam" id="PF20014"/>
    </source>
</evidence>
<protein>
    <submittedName>
        <fullName evidence="5">Glycosyltransferase</fullName>
    </submittedName>
</protein>
<feature type="region of interest" description="Disordered" evidence="1">
    <location>
        <begin position="873"/>
        <end position="970"/>
    </location>
</feature>
<evidence type="ECO:0000313" key="5">
    <source>
        <dbReference type="EMBL" id="MCE5170582.1"/>
    </source>
</evidence>
<feature type="domain" description="GTPase-associated protein 1 N-terminal" evidence="3">
    <location>
        <begin position="6"/>
        <end position="143"/>
    </location>
</feature>
<evidence type="ECO:0000259" key="3">
    <source>
        <dbReference type="Pfam" id="PF20013"/>
    </source>
</evidence>
<dbReference type="Pfam" id="PF20014">
    <property type="entry name" value="GAP1-M"/>
    <property type="match status" value="1"/>
</dbReference>
<organism evidence="5 6">
    <name type="scientific">Paenibacillus profundus</name>
    <dbReference type="NCBI Taxonomy" id="1173085"/>
    <lineage>
        <taxon>Bacteria</taxon>
        <taxon>Bacillati</taxon>
        <taxon>Bacillota</taxon>
        <taxon>Bacilli</taxon>
        <taxon>Bacillales</taxon>
        <taxon>Paenibacillaceae</taxon>
        <taxon>Paenibacillus</taxon>
    </lineage>
</organism>
<keyword evidence="2" id="KW-1133">Transmembrane helix</keyword>
<feature type="compositionally biased region" description="Low complexity" evidence="1">
    <location>
        <begin position="873"/>
        <end position="902"/>
    </location>
</feature>
<sequence length="1003" mass="111086">MTPTPIQQQMYTRERRGIFRSTEGYDTIAKSDGLDPSFIKKVLHPFCVYDAPAGLTARGEKDDAAYPKAVHLFHTDTGQMVLGCSVYQATDFTGLRSAFFSHNYVIPAERAADTARDYVSLLNASFAESYDIETGMTLPELERLPVAADPSLPASPAALLASLGIDEKLFKQLLFAIMSSVATKRKVYVALDVPVESISENAGQLLSLLYASLPYAYRSVLGFITYAMEPQSKKGIHLTFVEQGSLRPNDRNIDKDYTFDLASQRVTNVDIDFAKQPYLSFAWSNLEHPDRADSFYQFAEQMLADMDPKRHTAIASYHELAVFFQIEEGNDALYDANRSMVLRAMLEYLSPAGAIAAKERLNDLFLGRFNREFEQAKQRQVPDLSIVKCFKEYNELDGANMGNNLIGYLICAIYNAAMEKGKERVESFYGLIESQPELSRSFFDTVLRGGKSKELFEPYIQHKFHAAQKAIDVVQLAHHWSSTHPQVLRDAYFMELASTQLVEKLRREVEPVAAVNEVLERIARLPSDDSRSSGADYAMFMERLSYAANVFLLTDLDLEQVRKESFLQIDFLQHPHEVKQWVARFNQQVQSQAAVMLSAYRWFSERDPDATVFDDLSLTEMDRVQQLGRSWLQKDLVPAQFGRLVLAFYREADRALAEYGALLHYLNQHAPDKETVYQFMNWSEKHPLFAGSRKLIPAYATAIVSYFKKYDRDAFKKRTNRQYFAQAGTGLQAVYEKARLELSSPFMKLIRRNRKASLFSLAAVVVIGGALIGLFAAGVFDKDKQALADKPAEDAKTLGDVQTAVDKQPAVFARDVEEDVDGVKKLATELVFDFGTASECTAFQAKAIIVKLDDGTERSFTDKQLQHACTTAAGSAETSSAGATSGTSDSSSSDTAADSDNSAESDKSGDGNNEDGDDSAADKKRADAGNGEVKDGDNGTEAANGAPNAEGSDTAPGTDSSQSAGQASGEPKYQVVVPLGEQLTLANINQVIVDGKLIPYIVK</sequence>
<dbReference type="InterPro" id="IPR045402">
    <property type="entry name" value="GAP1-N2"/>
</dbReference>
<evidence type="ECO:0000313" key="6">
    <source>
        <dbReference type="Proteomes" id="UP001199916"/>
    </source>
</evidence>
<feature type="domain" description="GTPase-associated protein 1 middle" evidence="4">
    <location>
        <begin position="159"/>
        <end position="262"/>
    </location>
</feature>
<keyword evidence="6" id="KW-1185">Reference proteome</keyword>
<keyword evidence="2" id="KW-0472">Membrane</keyword>
<evidence type="ECO:0000256" key="1">
    <source>
        <dbReference type="SAM" id="MobiDB-lite"/>
    </source>
</evidence>
<feature type="transmembrane region" description="Helical" evidence="2">
    <location>
        <begin position="758"/>
        <end position="780"/>
    </location>
</feature>
<dbReference type="RefSeq" id="WP_233697367.1">
    <property type="nucleotide sequence ID" value="NZ_JAJNBZ010000011.1"/>
</dbReference>
<feature type="compositionally biased region" description="Basic and acidic residues" evidence="1">
    <location>
        <begin position="920"/>
        <end position="937"/>
    </location>
</feature>
<accession>A0ABS8YG81</accession>
<dbReference type="InterPro" id="IPR045401">
    <property type="entry name" value="GAP1-M"/>
</dbReference>
<evidence type="ECO:0000256" key="2">
    <source>
        <dbReference type="SAM" id="Phobius"/>
    </source>
</evidence>